<dbReference type="PANTHER" id="PTHR33525">
    <property type="match status" value="1"/>
</dbReference>
<feature type="domain" description="HDOD" evidence="1">
    <location>
        <begin position="1"/>
        <end position="191"/>
    </location>
</feature>
<dbReference type="CDD" id="cd00077">
    <property type="entry name" value="HDc"/>
    <property type="match status" value="1"/>
</dbReference>
<evidence type="ECO:0000313" key="2">
    <source>
        <dbReference type="EMBL" id="VAX14918.1"/>
    </source>
</evidence>
<dbReference type="EMBL" id="UOGC01000001">
    <property type="protein sequence ID" value="VAX14918.1"/>
    <property type="molecule type" value="Genomic_DNA"/>
</dbReference>
<organism evidence="2">
    <name type="scientific">hydrothermal vent metagenome</name>
    <dbReference type="NCBI Taxonomy" id="652676"/>
    <lineage>
        <taxon>unclassified sequences</taxon>
        <taxon>metagenomes</taxon>
        <taxon>ecological metagenomes</taxon>
    </lineage>
</organism>
<dbReference type="PANTHER" id="PTHR33525:SF3">
    <property type="entry name" value="RIBONUCLEASE Y"/>
    <property type="match status" value="1"/>
</dbReference>
<sequence length="267" mass="29692">MKIISLANNPKTTPTDLVNTISMDPLLTAKLLRLVNSAFYGPNRAISSLNRAVIMLGFNTVKNMALSIAVVSSIGIKDDFKWFTNEEFWQHNLGCAIAARMMGTTMGASPLEVEEFFIAGLLHDMGRAVLIQKFQEKCETIYDPDYKPDTTRIDLENEHFGISHSELGGVVARHWKFPESLIMAIGNHHAPLSMEEDHHKMLTLTVHMADQFSHKLKIGIQNSSNTGTISEEAWAAFKLDSGQAEKCLMGLPESVEDAKAFLQKIDD</sequence>
<dbReference type="InterPro" id="IPR006675">
    <property type="entry name" value="HDIG_dom"/>
</dbReference>
<reference evidence="2" key="1">
    <citation type="submission" date="2018-06" db="EMBL/GenBank/DDBJ databases">
        <authorList>
            <person name="Zhirakovskaya E."/>
        </authorList>
    </citation>
    <scope>NUCLEOTIDE SEQUENCE</scope>
</reference>
<gene>
    <name evidence="2" type="ORF">MNBD_NITROSPINAE01-568</name>
</gene>
<dbReference type="InterPro" id="IPR013976">
    <property type="entry name" value="HDOD"/>
</dbReference>
<proteinExistence type="predicted"/>
<dbReference type="PROSITE" id="PS51833">
    <property type="entry name" value="HDOD"/>
    <property type="match status" value="1"/>
</dbReference>
<dbReference type="SUPFAM" id="SSF109604">
    <property type="entry name" value="HD-domain/PDEase-like"/>
    <property type="match status" value="1"/>
</dbReference>
<protein>
    <recommendedName>
        <fullName evidence="1">HDOD domain-containing protein</fullName>
    </recommendedName>
</protein>
<dbReference type="Pfam" id="PF08668">
    <property type="entry name" value="HDOD"/>
    <property type="match status" value="1"/>
</dbReference>
<dbReference type="NCBIfam" id="TIGR00277">
    <property type="entry name" value="HDIG"/>
    <property type="match status" value="1"/>
</dbReference>
<accession>A0A3B1BTT7</accession>
<dbReference type="Gene3D" id="1.10.3210.10">
    <property type="entry name" value="Hypothetical protein af1432"/>
    <property type="match status" value="1"/>
</dbReference>
<evidence type="ECO:0000259" key="1">
    <source>
        <dbReference type="PROSITE" id="PS51833"/>
    </source>
</evidence>
<dbReference type="InterPro" id="IPR003607">
    <property type="entry name" value="HD/PDEase_dom"/>
</dbReference>
<dbReference type="AlphaFoldDB" id="A0A3B1BTT7"/>
<name>A0A3B1BTT7_9ZZZZ</name>
<dbReference type="InterPro" id="IPR052340">
    <property type="entry name" value="RNase_Y/CdgJ"/>
</dbReference>